<dbReference type="Gene3D" id="3.90.79.10">
    <property type="entry name" value="Nucleoside Triphosphate Pyrophosphohydrolase"/>
    <property type="match status" value="1"/>
</dbReference>
<evidence type="ECO:0000256" key="4">
    <source>
        <dbReference type="ARBA" id="ARBA00022801"/>
    </source>
</evidence>
<sequence length="213" mass="24623">MDFKEFYQQALKIKNLPLPGADSHHKMSPAMREQWLKSNDIKKRNPRRAGVMALFYPDMHQHTKLLLILRKTYEGVHSNQIGFPGGKVEEQDKDLLETALRETHEEVGVRPESIEVVKELSEVYIPPSNFMVQPFIGMYSNPQRFVLQESEVEALVEVYLRDFLDNSNFIEENLSTSYAKNINVPAYKLNGYTVWGATAMMMSEIKELLEQVL</sequence>
<keyword evidence="3" id="KW-0479">Metal-binding</keyword>
<keyword evidence="6" id="KW-0464">Manganese</keyword>
<evidence type="ECO:0000313" key="9">
    <source>
        <dbReference type="Proteomes" id="UP000050827"/>
    </source>
</evidence>
<keyword evidence="9" id="KW-1185">Reference proteome</keyword>
<dbReference type="PANTHER" id="PTHR12992">
    <property type="entry name" value="NUDIX HYDROLASE"/>
    <property type="match status" value="1"/>
</dbReference>
<evidence type="ECO:0000256" key="6">
    <source>
        <dbReference type="ARBA" id="ARBA00023211"/>
    </source>
</evidence>
<dbReference type="PATRIC" id="fig|1547436.3.peg.1211"/>
<comment type="cofactor">
    <cofactor evidence="1">
        <name>Mn(2+)</name>
        <dbReference type="ChEBI" id="CHEBI:29035"/>
    </cofactor>
</comment>
<evidence type="ECO:0000313" key="8">
    <source>
        <dbReference type="EMBL" id="KQC29467.1"/>
    </source>
</evidence>
<reference evidence="8 9" key="1">
    <citation type="submission" date="2015-04" db="EMBL/GenBank/DDBJ databases">
        <title>Complete genome of flavobacterium.</title>
        <authorList>
            <person name="Kwon Y.M."/>
            <person name="Kim S.-J."/>
        </authorList>
    </citation>
    <scope>NUCLEOTIDE SEQUENCE [LARGE SCALE GENOMIC DNA]</scope>
    <source>
        <strain evidence="8 9">DK169</strain>
    </source>
</reference>
<evidence type="ECO:0000256" key="1">
    <source>
        <dbReference type="ARBA" id="ARBA00001936"/>
    </source>
</evidence>
<dbReference type="OrthoDB" id="9802805at2"/>
<evidence type="ECO:0000256" key="2">
    <source>
        <dbReference type="ARBA" id="ARBA00001946"/>
    </source>
</evidence>
<keyword evidence="5" id="KW-0460">Magnesium</keyword>
<dbReference type="InterPro" id="IPR015797">
    <property type="entry name" value="NUDIX_hydrolase-like_dom_sf"/>
</dbReference>
<dbReference type="PANTHER" id="PTHR12992:SF11">
    <property type="entry name" value="MITOCHONDRIAL COENZYME A DIPHOSPHATASE NUDT8"/>
    <property type="match status" value="1"/>
</dbReference>
<name>A0A0N8WFR9_9FLAO</name>
<evidence type="ECO:0000259" key="7">
    <source>
        <dbReference type="PROSITE" id="PS51462"/>
    </source>
</evidence>
<dbReference type="Proteomes" id="UP000050827">
    <property type="component" value="Unassembled WGS sequence"/>
</dbReference>
<dbReference type="EMBL" id="LCTZ01000002">
    <property type="protein sequence ID" value="KQC29467.1"/>
    <property type="molecule type" value="Genomic_DNA"/>
</dbReference>
<organism evidence="8 9">
    <name type="scientific">Flagellimonas eckloniae</name>
    <dbReference type="NCBI Taxonomy" id="346185"/>
    <lineage>
        <taxon>Bacteria</taxon>
        <taxon>Pseudomonadati</taxon>
        <taxon>Bacteroidota</taxon>
        <taxon>Flavobacteriia</taxon>
        <taxon>Flavobacteriales</taxon>
        <taxon>Flavobacteriaceae</taxon>
        <taxon>Flagellimonas</taxon>
    </lineage>
</organism>
<dbReference type="InterPro" id="IPR045121">
    <property type="entry name" value="CoAse"/>
</dbReference>
<comment type="caution">
    <text evidence="8">The sequence shown here is derived from an EMBL/GenBank/DDBJ whole genome shotgun (WGS) entry which is preliminary data.</text>
</comment>
<dbReference type="SUPFAM" id="SSF55811">
    <property type="entry name" value="Nudix"/>
    <property type="match status" value="1"/>
</dbReference>
<dbReference type="GO" id="GO:0046872">
    <property type="term" value="F:metal ion binding"/>
    <property type="evidence" value="ECO:0007669"/>
    <property type="project" value="UniProtKB-KW"/>
</dbReference>
<dbReference type="RefSeq" id="WP_055393272.1">
    <property type="nucleotide sequence ID" value="NZ_LCTZ01000002.1"/>
</dbReference>
<dbReference type="AlphaFoldDB" id="A0A0N8WFR9"/>
<gene>
    <name evidence="8" type="ORF">AAY42_05835</name>
</gene>
<protein>
    <submittedName>
        <fullName evidence="8">NUDIX hydrolase</fullName>
    </submittedName>
</protein>
<evidence type="ECO:0000256" key="5">
    <source>
        <dbReference type="ARBA" id="ARBA00022842"/>
    </source>
</evidence>
<feature type="domain" description="Nudix hydrolase" evidence="7">
    <location>
        <begin position="46"/>
        <end position="183"/>
    </location>
</feature>
<dbReference type="GO" id="GO:0010945">
    <property type="term" value="F:coenzyme A diphosphatase activity"/>
    <property type="evidence" value="ECO:0007669"/>
    <property type="project" value="InterPro"/>
</dbReference>
<accession>A0A0N8WFR9</accession>
<dbReference type="InterPro" id="IPR000086">
    <property type="entry name" value="NUDIX_hydrolase_dom"/>
</dbReference>
<evidence type="ECO:0000256" key="3">
    <source>
        <dbReference type="ARBA" id="ARBA00022723"/>
    </source>
</evidence>
<comment type="cofactor">
    <cofactor evidence="2">
        <name>Mg(2+)</name>
        <dbReference type="ChEBI" id="CHEBI:18420"/>
    </cofactor>
</comment>
<dbReference type="Pfam" id="PF00293">
    <property type="entry name" value="NUDIX"/>
    <property type="match status" value="1"/>
</dbReference>
<keyword evidence="4 8" id="KW-0378">Hydrolase</keyword>
<dbReference type="STRING" id="346185.AAY42_05835"/>
<dbReference type="PROSITE" id="PS51462">
    <property type="entry name" value="NUDIX"/>
    <property type="match status" value="1"/>
</dbReference>
<dbReference type="CDD" id="cd03426">
    <property type="entry name" value="NUDIX_CoAse_Nudt7"/>
    <property type="match status" value="1"/>
</dbReference>
<proteinExistence type="predicted"/>